<dbReference type="GeneID" id="11533020"/>
<dbReference type="GO" id="GO:0005743">
    <property type="term" value="C:mitochondrial inner membrane"/>
    <property type="evidence" value="ECO:0007669"/>
    <property type="project" value="EnsemblFungi"/>
</dbReference>
<dbReference type="HOGENOM" id="CLU_152700_1_0_1"/>
<dbReference type="PANTHER" id="PTHR28161:SF1">
    <property type="entry name" value="ATP SYNTHASE SUBUNIT F, MITOCHONDRIAL"/>
    <property type="match status" value="1"/>
</dbReference>
<evidence type="ECO:0000313" key="2">
    <source>
        <dbReference type="Proteomes" id="UP000005666"/>
    </source>
</evidence>
<protein>
    <recommendedName>
        <fullName evidence="3">ATP synthase subunit f, mitochondrial</fullName>
    </recommendedName>
</protein>
<proteinExistence type="predicted"/>
<dbReference type="eggNOG" id="ENOG502S739">
    <property type="taxonomic scope" value="Eukaryota"/>
</dbReference>
<dbReference type="RefSeq" id="XP_003687519.1">
    <property type="nucleotide sequence ID" value="XM_003687471.1"/>
</dbReference>
<dbReference type="Pfam" id="PF10791">
    <property type="entry name" value="F1F0-ATPsyn_F"/>
    <property type="match status" value="1"/>
</dbReference>
<dbReference type="GO" id="GO:0046933">
    <property type="term" value="F:proton-transporting ATP synthase activity, rotational mechanism"/>
    <property type="evidence" value="ECO:0007669"/>
    <property type="project" value="EnsemblFungi"/>
</dbReference>
<dbReference type="AlphaFoldDB" id="G8BYZ3"/>
<dbReference type="PANTHER" id="PTHR28161">
    <property type="entry name" value="ATP SYNTHASE SUBUNIT F, MITOCHONDRIAL"/>
    <property type="match status" value="1"/>
</dbReference>
<evidence type="ECO:0008006" key="3">
    <source>
        <dbReference type="Google" id="ProtNLM"/>
    </source>
</evidence>
<dbReference type="OrthoDB" id="5561579at2759"/>
<dbReference type="KEGG" id="tpf:TPHA_0J02650"/>
<dbReference type="EMBL" id="HE612865">
    <property type="protein sequence ID" value="CCE65085.1"/>
    <property type="molecule type" value="Genomic_DNA"/>
</dbReference>
<dbReference type="GO" id="GO:0016887">
    <property type="term" value="F:ATP hydrolysis activity"/>
    <property type="evidence" value="ECO:0007669"/>
    <property type="project" value="EnsemblFungi"/>
</dbReference>
<sequence length="104" mass="11546">MLQKIVLRRGLSTLIPPKVVSPQNLGSAPNAQRINKVVDFYKRLPQGSQPAAAPNGLVARYKAKYFDGDNAGLKPVVHLVAGILVLGYSMEYYFHLRHHKNGEH</sequence>
<accession>G8BYZ3</accession>
<dbReference type="InterPro" id="IPR019727">
    <property type="entry name" value="ATP_synth_F0_fsu_mt_fun"/>
</dbReference>
<evidence type="ECO:0000313" key="1">
    <source>
        <dbReference type="EMBL" id="CCE65085.1"/>
    </source>
</evidence>
<dbReference type="STRING" id="1071381.G8BYZ3"/>
<dbReference type="OMA" id="TIDYQMH"/>
<name>G8BYZ3_TETPH</name>
<gene>
    <name evidence="1" type="primary">TPHA0J02650</name>
    <name evidence="1" type="ordered locus">TPHA_0J02650</name>
</gene>
<organism evidence="1 2">
    <name type="scientific">Tetrapisispora phaffii (strain ATCC 24235 / CBS 4417 / NBRC 1672 / NRRL Y-8282 / UCD 70-5)</name>
    <name type="common">Yeast</name>
    <name type="synonym">Fabospora phaffii</name>
    <dbReference type="NCBI Taxonomy" id="1071381"/>
    <lineage>
        <taxon>Eukaryota</taxon>
        <taxon>Fungi</taxon>
        <taxon>Dikarya</taxon>
        <taxon>Ascomycota</taxon>
        <taxon>Saccharomycotina</taxon>
        <taxon>Saccharomycetes</taxon>
        <taxon>Saccharomycetales</taxon>
        <taxon>Saccharomycetaceae</taxon>
        <taxon>Tetrapisispora</taxon>
    </lineage>
</organism>
<dbReference type="GO" id="GO:0045259">
    <property type="term" value="C:proton-transporting ATP synthase complex"/>
    <property type="evidence" value="ECO:0007669"/>
    <property type="project" value="EnsemblFungi"/>
</dbReference>
<dbReference type="Proteomes" id="UP000005666">
    <property type="component" value="Chromosome 10"/>
</dbReference>
<reference evidence="1 2" key="1">
    <citation type="journal article" date="2011" name="Proc. Natl. Acad. Sci. U.S.A.">
        <title>Evolutionary erosion of yeast sex chromosomes by mating-type switching accidents.</title>
        <authorList>
            <person name="Gordon J.L."/>
            <person name="Armisen D."/>
            <person name="Proux-Wera E."/>
            <person name="Oheigeartaigh S.S."/>
            <person name="Byrne K.P."/>
            <person name="Wolfe K.H."/>
        </authorList>
    </citation>
    <scope>NUCLEOTIDE SEQUENCE [LARGE SCALE GENOMIC DNA]</scope>
    <source>
        <strain evidence="2">ATCC 24235 / CBS 4417 / NBRC 1672 / NRRL Y-8282 / UCD 70-5</strain>
    </source>
</reference>
<keyword evidence="2" id="KW-1185">Reference proteome</keyword>